<accession>A0AAE2CVM9</accession>
<evidence type="ECO:0000313" key="1">
    <source>
        <dbReference type="EMBL" id="KAK4436098.1"/>
    </source>
</evidence>
<name>A0AAE2CVM9_9LAMI</name>
<sequence length="120" mass="13414">MRIQPHAPPLVLPLPGLHNYHACLKRSTNASTLVVNSHCASCDLLSLILFSASFVAHRPTLPALDSLCLGKSFALSLVQFRRLPLPVCQPLNPPLFFPFFWRRYNLPPPAAYTIQLSILR</sequence>
<proteinExistence type="predicted"/>
<reference evidence="1" key="1">
    <citation type="submission" date="2020-06" db="EMBL/GenBank/DDBJ databases">
        <authorList>
            <person name="Li T."/>
            <person name="Hu X."/>
            <person name="Zhang T."/>
            <person name="Song X."/>
            <person name="Zhang H."/>
            <person name="Dai N."/>
            <person name="Sheng W."/>
            <person name="Hou X."/>
            <person name="Wei L."/>
        </authorList>
    </citation>
    <scope>NUCLEOTIDE SEQUENCE</scope>
    <source>
        <strain evidence="1">3651</strain>
        <tissue evidence="1">Leaf</tissue>
    </source>
</reference>
<keyword evidence="2" id="KW-1185">Reference proteome</keyword>
<comment type="caution">
    <text evidence="1">The sequence shown here is derived from an EMBL/GenBank/DDBJ whole genome shotgun (WGS) entry which is preliminary data.</text>
</comment>
<reference evidence="1" key="2">
    <citation type="journal article" date="2024" name="Plant">
        <title>Genomic evolution and insights into agronomic trait innovations of Sesamum species.</title>
        <authorList>
            <person name="Miao H."/>
            <person name="Wang L."/>
            <person name="Qu L."/>
            <person name="Liu H."/>
            <person name="Sun Y."/>
            <person name="Le M."/>
            <person name="Wang Q."/>
            <person name="Wei S."/>
            <person name="Zheng Y."/>
            <person name="Lin W."/>
            <person name="Duan Y."/>
            <person name="Cao H."/>
            <person name="Xiong S."/>
            <person name="Wang X."/>
            <person name="Wei L."/>
            <person name="Li C."/>
            <person name="Ma Q."/>
            <person name="Ju M."/>
            <person name="Zhao R."/>
            <person name="Li G."/>
            <person name="Mu C."/>
            <person name="Tian Q."/>
            <person name="Mei H."/>
            <person name="Zhang T."/>
            <person name="Gao T."/>
            <person name="Zhang H."/>
        </authorList>
    </citation>
    <scope>NUCLEOTIDE SEQUENCE</scope>
    <source>
        <strain evidence="1">3651</strain>
    </source>
</reference>
<gene>
    <name evidence="1" type="ORF">Salat_0773500</name>
</gene>
<dbReference type="AlphaFoldDB" id="A0AAE2CVM9"/>
<organism evidence="1 2">
    <name type="scientific">Sesamum alatum</name>
    <dbReference type="NCBI Taxonomy" id="300844"/>
    <lineage>
        <taxon>Eukaryota</taxon>
        <taxon>Viridiplantae</taxon>
        <taxon>Streptophyta</taxon>
        <taxon>Embryophyta</taxon>
        <taxon>Tracheophyta</taxon>
        <taxon>Spermatophyta</taxon>
        <taxon>Magnoliopsida</taxon>
        <taxon>eudicotyledons</taxon>
        <taxon>Gunneridae</taxon>
        <taxon>Pentapetalae</taxon>
        <taxon>asterids</taxon>
        <taxon>lamiids</taxon>
        <taxon>Lamiales</taxon>
        <taxon>Pedaliaceae</taxon>
        <taxon>Sesamum</taxon>
    </lineage>
</organism>
<evidence type="ECO:0000313" key="2">
    <source>
        <dbReference type="Proteomes" id="UP001293254"/>
    </source>
</evidence>
<dbReference type="Proteomes" id="UP001293254">
    <property type="component" value="Unassembled WGS sequence"/>
</dbReference>
<dbReference type="EMBL" id="JACGWO010000002">
    <property type="protein sequence ID" value="KAK4436098.1"/>
    <property type="molecule type" value="Genomic_DNA"/>
</dbReference>
<protein>
    <submittedName>
        <fullName evidence="1">Uncharacterized protein</fullName>
    </submittedName>
</protein>